<comment type="similarity">
    <text evidence="1">Belongs to the SufE family.</text>
</comment>
<dbReference type="RefSeq" id="WP_144066858.1">
    <property type="nucleotide sequence ID" value="NZ_CP041636.1"/>
</dbReference>
<dbReference type="Gene3D" id="3.90.1010.10">
    <property type="match status" value="1"/>
</dbReference>
<dbReference type="KEGG" id="fer:FNB15_00630"/>
<dbReference type="EMBL" id="CP041636">
    <property type="protein sequence ID" value="QDO95877.1"/>
    <property type="molecule type" value="Genomic_DNA"/>
</dbReference>
<evidence type="ECO:0000259" key="2">
    <source>
        <dbReference type="Pfam" id="PF02657"/>
    </source>
</evidence>
<dbReference type="AlphaFoldDB" id="A0A516GWG5"/>
<evidence type="ECO:0000313" key="3">
    <source>
        <dbReference type="EMBL" id="QDO95877.1"/>
    </source>
</evidence>
<dbReference type="Pfam" id="PF02657">
    <property type="entry name" value="SufE"/>
    <property type="match status" value="1"/>
</dbReference>
<sequence length="142" mass="16070">MSEADIRAVQDEIIEDFGTFDDWMDRYRFLIDLGRGLPPYPDELRTDDWRVKGCINRAWLHGEARDGRVYYQASSESEIVAGLIALLLKVYSGRTPQEIVDTPPEFLQKIGVWENITSNRINGLNGMIALIQAVAKAELKAA</sequence>
<name>A0A516GWG5_9PROT</name>
<reference evidence="3 4" key="1">
    <citation type="submission" date="2019-07" db="EMBL/GenBank/DDBJ databases">
        <title>Genome sequencing for Ferrovibrio sp. K5.</title>
        <authorList>
            <person name="Park S.-J."/>
        </authorList>
    </citation>
    <scope>NUCLEOTIDE SEQUENCE [LARGE SCALE GENOMIC DNA]</scope>
    <source>
        <strain evidence="3 4">K5</strain>
    </source>
</reference>
<gene>
    <name evidence="3" type="ORF">FNB15_00630</name>
</gene>
<evidence type="ECO:0000256" key="1">
    <source>
        <dbReference type="ARBA" id="ARBA00010282"/>
    </source>
</evidence>
<dbReference type="Proteomes" id="UP000317496">
    <property type="component" value="Chromosome"/>
</dbReference>
<dbReference type="PANTHER" id="PTHR43597">
    <property type="entry name" value="SULFUR ACCEPTOR PROTEIN CSDE"/>
    <property type="match status" value="1"/>
</dbReference>
<dbReference type="SUPFAM" id="SSF82649">
    <property type="entry name" value="SufE/NifU"/>
    <property type="match status" value="1"/>
</dbReference>
<dbReference type="OrthoDB" id="9799320at2"/>
<organism evidence="3 4">
    <name type="scientific">Ferrovibrio terrae</name>
    <dbReference type="NCBI Taxonomy" id="2594003"/>
    <lineage>
        <taxon>Bacteria</taxon>
        <taxon>Pseudomonadati</taxon>
        <taxon>Pseudomonadota</taxon>
        <taxon>Alphaproteobacteria</taxon>
        <taxon>Rhodospirillales</taxon>
        <taxon>Rhodospirillaceae</taxon>
        <taxon>Ferrovibrio</taxon>
    </lineage>
</organism>
<proteinExistence type="inferred from homology"/>
<feature type="domain" description="Fe-S metabolism associated" evidence="2">
    <location>
        <begin position="14"/>
        <end position="133"/>
    </location>
</feature>
<dbReference type="InterPro" id="IPR003808">
    <property type="entry name" value="Fe-S_metab-assoc_dom"/>
</dbReference>
<dbReference type="PANTHER" id="PTHR43597:SF5">
    <property type="entry name" value="SUFE-LIKE PROTEIN 2, CHLOROPLASTIC"/>
    <property type="match status" value="1"/>
</dbReference>
<protein>
    <submittedName>
        <fullName evidence="3">SufE family protein</fullName>
    </submittedName>
</protein>
<keyword evidence="4" id="KW-1185">Reference proteome</keyword>
<evidence type="ECO:0000313" key="4">
    <source>
        <dbReference type="Proteomes" id="UP000317496"/>
    </source>
</evidence>
<accession>A0A516GWG5</accession>